<keyword evidence="2" id="KW-1185">Reference proteome</keyword>
<name>A0A8X6UC58_NEPPI</name>
<sequence>MKDYRRIPRVEGIALHGRRRLLLSPSRSPGQNKQCSLPQSISQLAPIREEKLVRQRGVSVRGGALDQSRGGLVVGRHQTFSVQQCALKIYMFYLEFRVWSGLHLRSKVLELGDAFTSFSFRFLRGSCSSSLYGKSSGVSLPLGYLDPTSSGHWE</sequence>
<comment type="caution">
    <text evidence="1">The sequence shown here is derived from an EMBL/GenBank/DDBJ whole genome shotgun (WGS) entry which is preliminary data.</text>
</comment>
<dbReference type="EMBL" id="BMAW01122641">
    <property type="protein sequence ID" value="GFT99740.1"/>
    <property type="molecule type" value="Genomic_DNA"/>
</dbReference>
<reference evidence="1" key="1">
    <citation type="submission" date="2020-08" db="EMBL/GenBank/DDBJ databases">
        <title>Multicomponent nature underlies the extraordinary mechanical properties of spider dragline silk.</title>
        <authorList>
            <person name="Kono N."/>
            <person name="Nakamura H."/>
            <person name="Mori M."/>
            <person name="Yoshida Y."/>
            <person name="Ohtoshi R."/>
            <person name="Malay A.D."/>
            <person name="Moran D.A.P."/>
            <person name="Tomita M."/>
            <person name="Numata K."/>
            <person name="Arakawa K."/>
        </authorList>
    </citation>
    <scope>NUCLEOTIDE SEQUENCE</scope>
</reference>
<gene>
    <name evidence="1" type="ORF">NPIL_260851</name>
</gene>
<proteinExistence type="predicted"/>
<dbReference type="AlphaFoldDB" id="A0A8X6UC58"/>
<protein>
    <submittedName>
        <fullName evidence="1">Uncharacterized protein</fullName>
    </submittedName>
</protein>
<evidence type="ECO:0000313" key="2">
    <source>
        <dbReference type="Proteomes" id="UP000887013"/>
    </source>
</evidence>
<accession>A0A8X6UC58</accession>
<dbReference type="Proteomes" id="UP000887013">
    <property type="component" value="Unassembled WGS sequence"/>
</dbReference>
<evidence type="ECO:0000313" key="1">
    <source>
        <dbReference type="EMBL" id="GFT99740.1"/>
    </source>
</evidence>
<organism evidence="1 2">
    <name type="scientific">Nephila pilipes</name>
    <name type="common">Giant wood spider</name>
    <name type="synonym">Nephila maculata</name>
    <dbReference type="NCBI Taxonomy" id="299642"/>
    <lineage>
        <taxon>Eukaryota</taxon>
        <taxon>Metazoa</taxon>
        <taxon>Ecdysozoa</taxon>
        <taxon>Arthropoda</taxon>
        <taxon>Chelicerata</taxon>
        <taxon>Arachnida</taxon>
        <taxon>Araneae</taxon>
        <taxon>Araneomorphae</taxon>
        <taxon>Entelegynae</taxon>
        <taxon>Araneoidea</taxon>
        <taxon>Nephilidae</taxon>
        <taxon>Nephila</taxon>
    </lineage>
</organism>